<gene>
    <name evidence="1" type="ORF">FEHR0123_LOCUS4916</name>
</gene>
<proteinExistence type="predicted"/>
<accession>A0A7S3MKF4</accession>
<dbReference type="EMBL" id="HBIE01015911">
    <property type="protein sequence ID" value="CAE0310000.1"/>
    <property type="molecule type" value="Transcribed_RNA"/>
</dbReference>
<sequence>MLALACCVHLLVGGSRLAEHLRLFHLLVSGSNLLILNHHLDGLGSLQSRVLDHDGDGRLDYGIDAEDVARDLVAELDSTRLQAEECRVATLLLGCLALNGELESGTGGGILAQSDNLGVHAVARSLHELSAGGPCGLTVVAHPPGLAEDVTADDLVLVREALLDEAGRVTDLLLSRRLRLSLALPTMVIRIHLEVLLLNRHASSSTLGEVLTDKLGGGLRRLANLKERVFVDTLALTGGAVVGVGLDRAHVADAFNGVCVTAIADDFFVNSFLLFNQFLGHVVLEKALEAREAVIFDLLADKRRHGGKLTRDKSAAAVALAAGEALLVHLGAVALDAGDLLETLGLLVVRGNEQVASHIRVLHLHLHLGGLVLHLLDDAVAAHVPHIRLSLRGHVAHLHSRVDHLLRSLDALRVAALLRAHSQGHHLGASRDRMLDRVVVTDGGLMRDLVDHVEGWMLIDNALGQLVVADRIEVGFDHHEGVLGNGAATAEHSALTQHLR</sequence>
<name>A0A7S3MKF4_9SPIT</name>
<evidence type="ECO:0008006" key="2">
    <source>
        <dbReference type="Google" id="ProtNLM"/>
    </source>
</evidence>
<dbReference type="AlphaFoldDB" id="A0A7S3MKF4"/>
<evidence type="ECO:0000313" key="1">
    <source>
        <dbReference type="EMBL" id="CAE0310000.1"/>
    </source>
</evidence>
<organism evidence="1">
    <name type="scientific">Favella ehrenbergii</name>
    <dbReference type="NCBI Taxonomy" id="182087"/>
    <lineage>
        <taxon>Eukaryota</taxon>
        <taxon>Sar</taxon>
        <taxon>Alveolata</taxon>
        <taxon>Ciliophora</taxon>
        <taxon>Intramacronucleata</taxon>
        <taxon>Spirotrichea</taxon>
        <taxon>Choreotrichia</taxon>
        <taxon>Tintinnida</taxon>
        <taxon>Xystonellidae</taxon>
        <taxon>Favella</taxon>
    </lineage>
</organism>
<reference evidence="1" key="1">
    <citation type="submission" date="2021-01" db="EMBL/GenBank/DDBJ databases">
        <authorList>
            <person name="Corre E."/>
            <person name="Pelletier E."/>
            <person name="Niang G."/>
            <person name="Scheremetjew M."/>
            <person name="Finn R."/>
            <person name="Kale V."/>
            <person name="Holt S."/>
            <person name="Cochrane G."/>
            <person name="Meng A."/>
            <person name="Brown T."/>
            <person name="Cohen L."/>
        </authorList>
    </citation>
    <scope>NUCLEOTIDE SEQUENCE</scope>
    <source>
        <strain evidence="1">Fehren 1</strain>
    </source>
</reference>
<protein>
    <recommendedName>
        <fullName evidence="2">NAD-specific glutamate dehydrogenase</fullName>
    </recommendedName>
</protein>